<keyword evidence="3" id="KW-1185">Reference proteome</keyword>
<feature type="coiled-coil region" evidence="1">
    <location>
        <begin position="228"/>
        <end position="255"/>
    </location>
</feature>
<evidence type="ECO:0000256" key="1">
    <source>
        <dbReference type="SAM" id="Coils"/>
    </source>
</evidence>
<dbReference type="AlphaFoldDB" id="A0A088S3L4"/>
<dbReference type="eggNOG" id="ENOG502S66A">
    <property type="taxonomic scope" value="Eukaryota"/>
</dbReference>
<protein>
    <recommendedName>
        <fullName evidence="4">Elks delta-like protein</fullName>
    </recommendedName>
</protein>
<evidence type="ECO:0008006" key="4">
    <source>
        <dbReference type="Google" id="ProtNLM"/>
    </source>
</evidence>
<dbReference type="EMBL" id="CP009404">
    <property type="protein sequence ID" value="AIO02844.1"/>
    <property type="molecule type" value="Genomic_DNA"/>
</dbReference>
<feature type="coiled-coil region" evidence="1">
    <location>
        <begin position="9"/>
        <end position="36"/>
    </location>
</feature>
<dbReference type="GeneID" id="22579745"/>
<dbReference type="KEGG" id="lpan:LPMP_357170"/>
<dbReference type="VEuPathDB" id="TriTrypDB:LPAL13_350081400"/>
<dbReference type="RefSeq" id="XP_010703644.1">
    <property type="nucleotide sequence ID" value="XM_010705342.1"/>
</dbReference>
<evidence type="ECO:0000313" key="3">
    <source>
        <dbReference type="Proteomes" id="UP000063063"/>
    </source>
</evidence>
<dbReference type="Proteomes" id="UP000063063">
    <property type="component" value="Chromosome 35"/>
</dbReference>
<sequence length="366" mass="41728">MSTGPQESIDELRSELQQLENLLMKREEALLHKRQQSQRLNSDLADAHLETASQEASKATASDAYRAASRAKQVLENNQAQSSQSLRPNREEYVSQLIEADGAKKSVEAEAGEISARIKGLKEKKVDVQKRLTVARLVSMLDDLQNLLKQKVYGPSGGEETRAQELLKTVQELSRERERTIHFLSKKEREMAALINLKQQRVEELRSEFTRNVSTYADSNIKELFGVAQRIQVERSQLLSEIERLEEANQKIVDVLTDTKYTTESAIKDRDTALSGVTMMGVSLNPEKESLQLRERINKANSERRMYMLKTEELQGNIDEATLAYSACMSKLRKEFLLYQDESIRFEKENKKLKDLCDALARSLGD</sequence>
<name>A0A088S3L4_LEIPA</name>
<accession>A0A088S3L4</accession>
<gene>
    <name evidence="2" type="ORF">LPMP_357170</name>
</gene>
<organism evidence="2 3">
    <name type="scientific">Leishmania panamensis</name>
    <dbReference type="NCBI Taxonomy" id="5679"/>
    <lineage>
        <taxon>Eukaryota</taxon>
        <taxon>Discoba</taxon>
        <taxon>Euglenozoa</taxon>
        <taxon>Kinetoplastea</taxon>
        <taxon>Metakinetoplastina</taxon>
        <taxon>Trypanosomatida</taxon>
        <taxon>Trypanosomatidae</taxon>
        <taxon>Leishmaniinae</taxon>
        <taxon>Leishmania</taxon>
        <taxon>Leishmania guyanensis species complex</taxon>
    </lineage>
</organism>
<dbReference type="OrthoDB" id="272037at2759"/>
<keyword evidence="1" id="KW-0175">Coiled coil</keyword>
<proteinExistence type="predicted"/>
<reference evidence="2 3" key="1">
    <citation type="journal article" date="2015" name="Sci. Rep.">
        <title>The genome of Leishmania panamensis: insights into genomics of the L. (Viannia) subgenus.</title>
        <authorList>
            <person name="Llanes A."/>
            <person name="Restrepo C.M."/>
            <person name="Vecchio G.D."/>
            <person name="Anguizola F.J."/>
            <person name="Lleonart R."/>
        </authorList>
    </citation>
    <scope>NUCLEOTIDE SEQUENCE [LARGE SCALE GENOMIC DNA]</scope>
    <source>
        <strain evidence="2 3">MHOM/PA/94/PSC-1</strain>
    </source>
</reference>
<evidence type="ECO:0000313" key="2">
    <source>
        <dbReference type="EMBL" id="AIO02844.1"/>
    </source>
</evidence>
<dbReference type="VEuPathDB" id="TriTrypDB:LPMP_357170"/>